<dbReference type="EMBL" id="CASHSV030000716">
    <property type="protein sequence ID" value="CAJ2675630.1"/>
    <property type="molecule type" value="Genomic_DNA"/>
</dbReference>
<evidence type="ECO:0000313" key="2">
    <source>
        <dbReference type="Proteomes" id="UP001177021"/>
    </source>
</evidence>
<proteinExistence type="predicted"/>
<accession>A0ACB0M1R3</accession>
<protein>
    <submittedName>
        <fullName evidence="1">Uncharacterized protein</fullName>
    </submittedName>
</protein>
<reference evidence="1" key="1">
    <citation type="submission" date="2023-10" db="EMBL/GenBank/DDBJ databases">
        <authorList>
            <person name="Rodriguez Cubillos JULIANA M."/>
            <person name="De Vega J."/>
        </authorList>
    </citation>
    <scope>NUCLEOTIDE SEQUENCE</scope>
</reference>
<name>A0ACB0M1R3_TRIPR</name>
<comment type="caution">
    <text evidence="1">The sequence shown here is derived from an EMBL/GenBank/DDBJ whole genome shotgun (WGS) entry which is preliminary data.</text>
</comment>
<sequence>METVVETLHMNKGAGETSYAMNSFVQRKIISLTNQATEKAIMEILCSKRRPITKMGIADLGCSSGPNALRVISEIVEAINATSSLLNHQAPKELMFYMNDLFTNDFNNIFASLPSFHKKIRQQKSNYNNGNIGSNCFVSAVPGSFYGRLFPTKSLHFVHSSSSLHWLSQVPCGLEDERGRGLNKGKLYISKSSPNCVLEAYLQQFQNDFSQFLESRSQEMINGGLMVLSFMGRKSKDPTSANCCYQWELLANALMTMVSEGLVKEEDVDSFNAPYYAPCFEELKIEIEKEGSFMVNSYETYEVDWDDGMELQSDDNDLLGRKMSSGERVAKTIRAVVESMLESHFGSHIMDDLFQRYAKLVEDHLSKTRTKYINLVISLVKRQ</sequence>
<keyword evidence="2" id="KW-1185">Reference proteome</keyword>
<gene>
    <name evidence="1" type="ORF">MILVUS5_LOCUS38603</name>
</gene>
<organism evidence="1 2">
    <name type="scientific">Trifolium pratense</name>
    <name type="common">Red clover</name>
    <dbReference type="NCBI Taxonomy" id="57577"/>
    <lineage>
        <taxon>Eukaryota</taxon>
        <taxon>Viridiplantae</taxon>
        <taxon>Streptophyta</taxon>
        <taxon>Embryophyta</taxon>
        <taxon>Tracheophyta</taxon>
        <taxon>Spermatophyta</taxon>
        <taxon>Magnoliopsida</taxon>
        <taxon>eudicotyledons</taxon>
        <taxon>Gunneridae</taxon>
        <taxon>Pentapetalae</taxon>
        <taxon>rosids</taxon>
        <taxon>fabids</taxon>
        <taxon>Fabales</taxon>
        <taxon>Fabaceae</taxon>
        <taxon>Papilionoideae</taxon>
        <taxon>50 kb inversion clade</taxon>
        <taxon>NPAAA clade</taxon>
        <taxon>Hologalegina</taxon>
        <taxon>IRL clade</taxon>
        <taxon>Trifolieae</taxon>
        <taxon>Trifolium</taxon>
    </lineage>
</organism>
<evidence type="ECO:0000313" key="1">
    <source>
        <dbReference type="EMBL" id="CAJ2675630.1"/>
    </source>
</evidence>
<dbReference type="Proteomes" id="UP001177021">
    <property type="component" value="Unassembled WGS sequence"/>
</dbReference>